<keyword evidence="3" id="KW-0847">Vitamin C</keyword>
<organism evidence="8 9">
    <name type="scientific">Lujinxingia vulgaris</name>
    <dbReference type="NCBI Taxonomy" id="2600176"/>
    <lineage>
        <taxon>Bacteria</taxon>
        <taxon>Deltaproteobacteria</taxon>
        <taxon>Bradymonadales</taxon>
        <taxon>Lujinxingiaceae</taxon>
        <taxon>Lujinxingia</taxon>
    </lineage>
</organism>
<keyword evidence="9" id="KW-1185">Reference proteome</keyword>
<evidence type="ECO:0000256" key="6">
    <source>
        <dbReference type="ARBA" id="ARBA00023004"/>
    </source>
</evidence>
<name>A0A5C6X6L6_9DELT</name>
<protein>
    <submittedName>
        <fullName evidence="8">2OG-Fe(II) oxygenase</fullName>
    </submittedName>
</protein>
<dbReference type="InterPro" id="IPR006620">
    <property type="entry name" value="Pro_4_hyd_alph"/>
</dbReference>
<evidence type="ECO:0000256" key="2">
    <source>
        <dbReference type="ARBA" id="ARBA00022723"/>
    </source>
</evidence>
<feature type="domain" description="Fe2OG dioxygenase" evidence="7">
    <location>
        <begin position="107"/>
        <end position="212"/>
    </location>
</feature>
<keyword evidence="4" id="KW-0223">Dioxygenase</keyword>
<dbReference type="GO" id="GO:0031418">
    <property type="term" value="F:L-ascorbic acid binding"/>
    <property type="evidence" value="ECO:0007669"/>
    <property type="project" value="UniProtKB-KW"/>
</dbReference>
<dbReference type="Proteomes" id="UP000321412">
    <property type="component" value="Unassembled WGS sequence"/>
</dbReference>
<dbReference type="InterPro" id="IPR044862">
    <property type="entry name" value="Pro_4_hyd_alph_FE2OG_OXY"/>
</dbReference>
<comment type="caution">
    <text evidence="8">The sequence shown here is derived from an EMBL/GenBank/DDBJ whole genome shotgun (WGS) entry which is preliminary data.</text>
</comment>
<dbReference type="InterPro" id="IPR005123">
    <property type="entry name" value="Oxoglu/Fe-dep_dioxygenase_dom"/>
</dbReference>
<dbReference type="AlphaFoldDB" id="A0A5C6X6L6"/>
<dbReference type="GO" id="GO:0031543">
    <property type="term" value="F:peptidyl-proline dioxygenase activity"/>
    <property type="evidence" value="ECO:0007669"/>
    <property type="project" value="TreeGrafter"/>
</dbReference>
<evidence type="ECO:0000256" key="5">
    <source>
        <dbReference type="ARBA" id="ARBA00023002"/>
    </source>
</evidence>
<evidence type="ECO:0000313" key="9">
    <source>
        <dbReference type="Proteomes" id="UP000321412"/>
    </source>
</evidence>
<sequence length="218" mass="24899">MRQPASPALSALSPDTPEAIEDALIEKGYACVPGFLSPAQVHALAAETLRLWDDGEFQFARIGTGTNRQRCPQVRSDRILWLDNDHLSAPQKVYFDALDELRQRINRATMMGLVDWEGHLALYPPGTFYKRHIDVFANARERQLTTILYLNPNWQPGDGGELRLYLDGAEMEPYIDLEPRGGTLVTFLSSRFYHEVLPAHTERLSITGWYRVRSTRHF</sequence>
<gene>
    <name evidence="8" type="ORF">FRC98_07420</name>
</gene>
<evidence type="ECO:0000256" key="1">
    <source>
        <dbReference type="ARBA" id="ARBA00001961"/>
    </source>
</evidence>
<dbReference type="SMART" id="SM00702">
    <property type="entry name" value="P4Hc"/>
    <property type="match status" value="1"/>
</dbReference>
<evidence type="ECO:0000256" key="4">
    <source>
        <dbReference type="ARBA" id="ARBA00022964"/>
    </source>
</evidence>
<comment type="cofactor">
    <cofactor evidence="1">
        <name>L-ascorbate</name>
        <dbReference type="ChEBI" id="CHEBI:38290"/>
    </cofactor>
</comment>
<dbReference type="PANTHER" id="PTHR12907:SF26">
    <property type="entry name" value="HIF PROLYL HYDROXYLASE, ISOFORM C"/>
    <property type="match status" value="1"/>
</dbReference>
<dbReference type="PANTHER" id="PTHR12907">
    <property type="entry name" value="EGL NINE HOMOLOG-RELATED"/>
    <property type="match status" value="1"/>
</dbReference>
<dbReference type="GO" id="GO:0008198">
    <property type="term" value="F:ferrous iron binding"/>
    <property type="evidence" value="ECO:0007669"/>
    <property type="project" value="TreeGrafter"/>
</dbReference>
<keyword evidence="6" id="KW-0408">Iron</keyword>
<dbReference type="OrthoDB" id="9783171at2"/>
<dbReference type="InterPro" id="IPR051559">
    <property type="entry name" value="HIF_prolyl_hydroxylases"/>
</dbReference>
<dbReference type="RefSeq" id="WP_146980671.1">
    <property type="nucleotide sequence ID" value="NZ_VOSM01000003.1"/>
</dbReference>
<dbReference type="PROSITE" id="PS51471">
    <property type="entry name" value="FE2OG_OXY"/>
    <property type="match status" value="1"/>
</dbReference>
<accession>A0A5C6X6L6</accession>
<dbReference type="Gene3D" id="2.60.120.620">
    <property type="entry name" value="q2cbj1_9rhob like domain"/>
    <property type="match status" value="1"/>
</dbReference>
<evidence type="ECO:0000313" key="8">
    <source>
        <dbReference type="EMBL" id="TXD37514.1"/>
    </source>
</evidence>
<proteinExistence type="predicted"/>
<keyword evidence="2" id="KW-0479">Metal-binding</keyword>
<dbReference type="GO" id="GO:0071456">
    <property type="term" value="P:cellular response to hypoxia"/>
    <property type="evidence" value="ECO:0007669"/>
    <property type="project" value="TreeGrafter"/>
</dbReference>
<keyword evidence="5" id="KW-0560">Oxidoreductase</keyword>
<dbReference type="Pfam" id="PF13640">
    <property type="entry name" value="2OG-FeII_Oxy_3"/>
    <property type="match status" value="1"/>
</dbReference>
<dbReference type="EMBL" id="VOSM01000003">
    <property type="protein sequence ID" value="TXD37514.1"/>
    <property type="molecule type" value="Genomic_DNA"/>
</dbReference>
<evidence type="ECO:0000259" key="7">
    <source>
        <dbReference type="PROSITE" id="PS51471"/>
    </source>
</evidence>
<reference evidence="8 9" key="1">
    <citation type="submission" date="2019-08" db="EMBL/GenBank/DDBJ databases">
        <title>Bradymonadales sp. TMQ4.</title>
        <authorList>
            <person name="Liang Q."/>
        </authorList>
    </citation>
    <scope>NUCLEOTIDE SEQUENCE [LARGE SCALE GENOMIC DNA]</scope>
    <source>
        <strain evidence="8 9">TMQ4</strain>
    </source>
</reference>
<evidence type="ECO:0000256" key="3">
    <source>
        <dbReference type="ARBA" id="ARBA00022896"/>
    </source>
</evidence>